<reference evidence="1" key="1">
    <citation type="submission" date="2019-04" db="EMBL/GenBank/DDBJ databases">
        <title>Evolution of Biomass-Degrading Anaerobic Consortia Revealed by Metagenomics.</title>
        <authorList>
            <person name="Peng X."/>
        </authorList>
    </citation>
    <scope>NUCLEOTIDE SEQUENCE</scope>
    <source>
        <strain evidence="1">SIG18</strain>
    </source>
</reference>
<evidence type="ECO:0000313" key="2">
    <source>
        <dbReference type="Proteomes" id="UP000783037"/>
    </source>
</evidence>
<name>A0A8T3V4H1_9EURY</name>
<gene>
    <name evidence="1" type="ORF">E7Z79_01965</name>
</gene>
<sequence>MKRILLKKFEEYENMKKKDIEMDIGDFSPTVALPMINNEKINFKKIDSIRKVNVNTDNSEEISNEILEELNINQNNITTLKFVFHELIANIYDHSKFENAYVMGKNDGKFYEFGFLDDGITIPASLKKLQCPIKDDCDAIMQAINGLSSKNELGYIERGTGLNNTINIVISGSNGEVLIVSGCALIHITKDRITARKIPHDCVKGTLVSLRMNLDSKIDIYKYLKQVKYEQIT</sequence>
<protein>
    <submittedName>
        <fullName evidence="1">Uncharacterized protein</fullName>
    </submittedName>
</protein>
<comment type="caution">
    <text evidence="1">The sequence shown here is derived from an EMBL/GenBank/DDBJ whole genome shotgun (WGS) entry which is preliminary data.</text>
</comment>
<accession>A0A8T3V4H1</accession>
<proteinExistence type="predicted"/>
<dbReference type="InterPro" id="IPR036890">
    <property type="entry name" value="HATPase_C_sf"/>
</dbReference>
<dbReference type="AlphaFoldDB" id="A0A8T3V4H1"/>
<dbReference type="RefSeq" id="WP_303738306.1">
    <property type="nucleotide sequence ID" value="NZ_SUTK01000005.1"/>
</dbReference>
<dbReference type="Proteomes" id="UP000783037">
    <property type="component" value="Unassembled WGS sequence"/>
</dbReference>
<evidence type="ECO:0000313" key="1">
    <source>
        <dbReference type="EMBL" id="MBE6501191.1"/>
    </source>
</evidence>
<dbReference type="EMBL" id="SUTK01000005">
    <property type="protein sequence ID" value="MBE6501191.1"/>
    <property type="molecule type" value="Genomic_DNA"/>
</dbReference>
<organism evidence="1 2">
    <name type="scientific">Methanobrevibacter thaueri</name>
    <dbReference type="NCBI Taxonomy" id="190975"/>
    <lineage>
        <taxon>Archaea</taxon>
        <taxon>Methanobacteriati</taxon>
        <taxon>Methanobacteriota</taxon>
        <taxon>Methanomada group</taxon>
        <taxon>Methanobacteria</taxon>
        <taxon>Methanobacteriales</taxon>
        <taxon>Methanobacteriaceae</taxon>
        <taxon>Methanobrevibacter</taxon>
    </lineage>
</organism>
<dbReference type="Gene3D" id="3.30.565.10">
    <property type="entry name" value="Histidine kinase-like ATPase, C-terminal domain"/>
    <property type="match status" value="1"/>
</dbReference>